<protein>
    <submittedName>
        <fullName evidence="1">Uncharacterized protein</fullName>
    </submittedName>
</protein>
<organism evidence="1 2">
    <name type="scientific">Gymnopilus junonius</name>
    <name type="common">Spectacular rustgill mushroom</name>
    <name type="synonym">Gymnopilus spectabilis subsp. junonius</name>
    <dbReference type="NCBI Taxonomy" id="109634"/>
    <lineage>
        <taxon>Eukaryota</taxon>
        <taxon>Fungi</taxon>
        <taxon>Dikarya</taxon>
        <taxon>Basidiomycota</taxon>
        <taxon>Agaricomycotina</taxon>
        <taxon>Agaricomycetes</taxon>
        <taxon>Agaricomycetidae</taxon>
        <taxon>Agaricales</taxon>
        <taxon>Agaricineae</taxon>
        <taxon>Hymenogastraceae</taxon>
        <taxon>Gymnopilus</taxon>
    </lineage>
</organism>
<name>A0A9P5NIK6_GYMJU</name>
<gene>
    <name evidence="1" type="ORF">CPB84DRAFT_1784939</name>
</gene>
<reference evidence="1" key="1">
    <citation type="submission" date="2020-11" db="EMBL/GenBank/DDBJ databases">
        <authorList>
            <consortium name="DOE Joint Genome Institute"/>
            <person name="Ahrendt S."/>
            <person name="Riley R."/>
            <person name="Andreopoulos W."/>
            <person name="LaButti K."/>
            <person name="Pangilinan J."/>
            <person name="Ruiz-duenas F.J."/>
            <person name="Barrasa J.M."/>
            <person name="Sanchez-Garcia M."/>
            <person name="Camarero S."/>
            <person name="Miyauchi S."/>
            <person name="Serrano A."/>
            <person name="Linde D."/>
            <person name="Babiker R."/>
            <person name="Drula E."/>
            <person name="Ayuso-Fernandez I."/>
            <person name="Pacheco R."/>
            <person name="Padilla G."/>
            <person name="Ferreira P."/>
            <person name="Barriuso J."/>
            <person name="Kellner H."/>
            <person name="Castanera R."/>
            <person name="Alfaro M."/>
            <person name="Ramirez L."/>
            <person name="Pisabarro A.G."/>
            <person name="Kuo A."/>
            <person name="Tritt A."/>
            <person name="Lipzen A."/>
            <person name="He G."/>
            <person name="Yan M."/>
            <person name="Ng V."/>
            <person name="Cullen D."/>
            <person name="Martin F."/>
            <person name="Rosso M.-N."/>
            <person name="Henrissat B."/>
            <person name="Hibbett D."/>
            <person name="Martinez A.T."/>
            <person name="Grigoriev I.V."/>
        </authorList>
    </citation>
    <scope>NUCLEOTIDE SEQUENCE</scope>
    <source>
        <strain evidence="1">AH 44721</strain>
    </source>
</reference>
<keyword evidence="2" id="KW-1185">Reference proteome</keyword>
<dbReference type="Proteomes" id="UP000724874">
    <property type="component" value="Unassembled WGS sequence"/>
</dbReference>
<dbReference type="AlphaFoldDB" id="A0A9P5NIK6"/>
<accession>A0A9P5NIK6</accession>
<dbReference type="EMBL" id="JADNYJ010000076">
    <property type="protein sequence ID" value="KAF8890264.1"/>
    <property type="molecule type" value="Genomic_DNA"/>
</dbReference>
<evidence type="ECO:0000313" key="2">
    <source>
        <dbReference type="Proteomes" id="UP000724874"/>
    </source>
</evidence>
<sequence>MPNIMSPYPCQTHMKWLAMKIALHQFGKYIRDTRKYFNKDELQLNSAYFLYSMPHSARCVEFPPEYWNEIVQNRDILQLSFRSTSESNEQDKTVKFSQLLHARSGGVRVEDVVTFPWPGSYDAARLASKSFFYEDKQVSEIYLYIKTDPMGSSNPWKKVDPNTSDKDWIALTNDKEVEIGVWGF</sequence>
<comment type="caution">
    <text evidence="1">The sequence shown here is derived from an EMBL/GenBank/DDBJ whole genome shotgun (WGS) entry which is preliminary data.</text>
</comment>
<proteinExistence type="predicted"/>
<evidence type="ECO:0000313" key="1">
    <source>
        <dbReference type="EMBL" id="KAF8890264.1"/>
    </source>
</evidence>